<organism evidence="1 2">
    <name type="scientific">Acinetobacter baumannii</name>
    <dbReference type="NCBI Taxonomy" id="470"/>
    <lineage>
        <taxon>Bacteria</taxon>
        <taxon>Pseudomonadati</taxon>
        <taxon>Pseudomonadota</taxon>
        <taxon>Gammaproteobacteria</taxon>
        <taxon>Moraxellales</taxon>
        <taxon>Moraxellaceae</taxon>
        <taxon>Acinetobacter</taxon>
        <taxon>Acinetobacter calcoaceticus/baumannii complex</taxon>
    </lineage>
</organism>
<name>A0A335FCB3_ACIBA</name>
<gene>
    <name evidence="1" type="ORF">SAMEA104305318_01121</name>
</gene>
<accession>A0A335FCB3</accession>
<dbReference type="RefSeq" id="WP_114229811.1">
    <property type="nucleotide sequence ID" value="NZ_UFMQ01000003.1"/>
</dbReference>
<protein>
    <submittedName>
        <fullName evidence="1">Uncharacterized protein</fullName>
    </submittedName>
</protein>
<evidence type="ECO:0000313" key="1">
    <source>
        <dbReference type="EMBL" id="SST19942.1"/>
    </source>
</evidence>
<evidence type="ECO:0000313" key="2">
    <source>
        <dbReference type="Proteomes" id="UP000252694"/>
    </source>
</evidence>
<dbReference type="EMBL" id="UFMQ01000003">
    <property type="protein sequence ID" value="SST19942.1"/>
    <property type="molecule type" value="Genomic_DNA"/>
</dbReference>
<sequence length="76" mass="9409">MNEEYIRDTAPVGAEFYIKFDIFRIRYYFRIEQERYGFLWLKKRPVIKVWNGHMHKFISVQKHKMTVDVSDLIPLR</sequence>
<proteinExistence type="predicted"/>
<reference evidence="1 2" key="1">
    <citation type="submission" date="2018-07" db="EMBL/GenBank/DDBJ databases">
        <authorList>
            <consortium name="Pathogen Informatics"/>
        </authorList>
    </citation>
    <scope>NUCLEOTIDE SEQUENCE [LARGE SCALE GENOMIC DNA]</scope>
    <source>
        <strain evidence="1 2">4300STDY7045823</strain>
    </source>
</reference>
<dbReference type="AlphaFoldDB" id="A0A335FCB3"/>
<dbReference type="Proteomes" id="UP000252694">
    <property type="component" value="Unassembled WGS sequence"/>
</dbReference>